<evidence type="ECO:0000259" key="4">
    <source>
        <dbReference type="Pfam" id="PF13458"/>
    </source>
</evidence>
<dbReference type="OrthoDB" id="3205678at2"/>
<feature type="domain" description="Leucine-binding protein" evidence="4">
    <location>
        <begin position="51"/>
        <end position="361"/>
    </location>
</feature>
<evidence type="ECO:0000256" key="2">
    <source>
        <dbReference type="ARBA" id="ARBA00022729"/>
    </source>
</evidence>
<evidence type="ECO:0000256" key="1">
    <source>
        <dbReference type="ARBA" id="ARBA00010062"/>
    </source>
</evidence>
<comment type="similarity">
    <text evidence="1">Belongs to the leucine-binding protein family.</text>
</comment>
<feature type="signal peptide" evidence="3">
    <location>
        <begin position="1"/>
        <end position="22"/>
    </location>
</feature>
<dbReference type="Proteomes" id="UP000658656">
    <property type="component" value="Unassembled WGS sequence"/>
</dbReference>
<keyword evidence="2 3" id="KW-0732">Signal</keyword>
<dbReference type="Gene3D" id="3.40.50.2300">
    <property type="match status" value="2"/>
</dbReference>
<reference evidence="5" key="1">
    <citation type="journal article" date="2014" name="Int. J. Syst. Evol. Microbiol.">
        <title>Complete genome sequence of Corynebacterium casei LMG S-19264T (=DSM 44701T), isolated from a smear-ripened cheese.</title>
        <authorList>
            <consortium name="US DOE Joint Genome Institute (JGI-PGF)"/>
            <person name="Walter F."/>
            <person name="Albersmeier A."/>
            <person name="Kalinowski J."/>
            <person name="Ruckert C."/>
        </authorList>
    </citation>
    <scope>NUCLEOTIDE SEQUENCE</scope>
    <source>
        <strain evidence="5">CGMCC 4.7679</strain>
    </source>
</reference>
<dbReference type="Pfam" id="PF13458">
    <property type="entry name" value="Peripla_BP_6"/>
    <property type="match status" value="1"/>
</dbReference>
<feature type="chain" id="PRO_5034622381" description="Leucine-binding protein domain-containing protein" evidence="3">
    <location>
        <begin position="23"/>
        <end position="399"/>
    </location>
</feature>
<dbReference type="RefSeq" id="WP_145936320.1">
    <property type="nucleotide sequence ID" value="NZ_BNAV01000001.1"/>
</dbReference>
<keyword evidence="6" id="KW-1185">Reference proteome</keyword>
<accession>A0A8H9INP6</accession>
<reference evidence="5" key="2">
    <citation type="submission" date="2020-09" db="EMBL/GenBank/DDBJ databases">
        <authorList>
            <person name="Sun Q."/>
            <person name="Zhou Y."/>
        </authorList>
    </citation>
    <scope>NUCLEOTIDE SEQUENCE</scope>
    <source>
        <strain evidence="5">CGMCC 4.7679</strain>
    </source>
</reference>
<dbReference type="AlphaFoldDB" id="A0A8H9INP6"/>
<dbReference type="PROSITE" id="PS51257">
    <property type="entry name" value="PROKAR_LIPOPROTEIN"/>
    <property type="match status" value="1"/>
</dbReference>
<evidence type="ECO:0000313" key="5">
    <source>
        <dbReference type="EMBL" id="GHF36640.1"/>
    </source>
</evidence>
<dbReference type="InterPro" id="IPR028081">
    <property type="entry name" value="Leu-bd"/>
</dbReference>
<sequence>MKLRRSAALVGAAVLFGTVACSNNGPGSSGSGGGSGDGTIKLLVISQLQATAFSFPEIADGAQAAAQSINATGGVNGHKIQVDTCNDQGDPNVAGTCGRKAAQEGYTAVINPVSLYAASYVPLLEAANIPAIGGTPLTQPDFTSKISFPISGGNPLDYGGAGMIAGKSGCKSTVLLRDTAAATEETTKAMTAGAAAGGAPVQQVIKQVGTSTDFSAPVSQAASSGADCLLVAEQPAAVAKVVGALRQSSRPDMPVYTPVAAFPDALAKSLGAAANGVHVSGSVPIPDEKITPAFLADMAKYSPNGTKSDQSLLAWSGVQVVKQVAAKANAYDAASLLKAMQSASDVSVEGFPQKFDFTKQRGGSYPRVFATSNYSWEYRDGAYNPQFGGQAIDVSAVLG</sequence>
<name>A0A8H9INP6_9PSEU</name>
<proteinExistence type="inferred from homology"/>
<gene>
    <name evidence="5" type="ORF">GCM10017566_07180</name>
</gene>
<evidence type="ECO:0000256" key="3">
    <source>
        <dbReference type="SAM" id="SignalP"/>
    </source>
</evidence>
<dbReference type="SUPFAM" id="SSF53822">
    <property type="entry name" value="Periplasmic binding protein-like I"/>
    <property type="match status" value="1"/>
</dbReference>
<comment type="caution">
    <text evidence="5">The sequence shown here is derived from an EMBL/GenBank/DDBJ whole genome shotgun (WGS) entry which is preliminary data.</text>
</comment>
<dbReference type="EMBL" id="BNAV01000001">
    <property type="protein sequence ID" value="GHF36640.1"/>
    <property type="molecule type" value="Genomic_DNA"/>
</dbReference>
<dbReference type="InterPro" id="IPR028082">
    <property type="entry name" value="Peripla_BP_I"/>
</dbReference>
<dbReference type="PANTHER" id="PTHR30483">
    <property type="entry name" value="LEUCINE-SPECIFIC-BINDING PROTEIN"/>
    <property type="match status" value="1"/>
</dbReference>
<protein>
    <recommendedName>
        <fullName evidence="4">Leucine-binding protein domain-containing protein</fullName>
    </recommendedName>
</protein>
<evidence type="ECO:0000313" key="6">
    <source>
        <dbReference type="Proteomes" id="UP000658656"/>
    </source>
</evidence>
<organism evidence="5 6">
    <name type="scientific">Amycolatopsis bartoniae</name>
    <dbReference type="NCBI Taxonomy" id="941986"/>
    <lineage>
        <taxon>Bacteria</taxon>
        <taxon>Bacillati</taxon>
        <taxon>Actinomycetota</taxon>
        <taxon>Actinomycetes</taxon>
        <taxon>Pseudonocardiales</taxon>
        <taxon>Pseudonocardiaceae</taxon>
        <taxon>Amycolatopsis</taxon>
    </lineage>
</organism>
<dbReference type="PANTHER" id="PTHR30483:SF6">
    <property type="entry name" value="PERIPLASMIC BINDING PROTEIN OF ABC TRANSPORTER FOR NATURAL AMINO ACIDS"/>
    <property type="match status" value="1"/>
</dbReference>
<dbReference type="InterPro" id="IPR051010">
    <property type="entry name" value="BCAA_transport"/>
</dbReference>